<sequence length="390" mass="45673">MYKDQVYKLEYYKQKLISQSLSLGEFLNESSLDSTLEDYETQFALFKHRYIQKGSKLDVKDFNNELAILYQDLLILYQVMYDITIKKFNKTKELVSIKLNDLERIADQYYSRCKLETIAIFGDTLVYQADNFDITNKNGKSYIKLPSFTTYEGATLAFLASVDNLDNANVILELNPNQNIQNYESNENLFVVPGEPEITTKFFELDSSNKYNGSFMLKHNPDNAYQSQYFIYSGKDMINIDGRYISIGEYNKTDFSTEYNVELYIYNATQADFNFSLEPLRSNIDNHYVTIKDRVQKFTFRMAPYSHLSVNTNGIVFCAVDKCRVKDNRLYSRTFYNNVYSYMLETVSYNKEVIYTNPVAVIDNPTNKEIKIKSLAVKQNRYSDYDQVQY</sequence>
<reference evidence="1" key="1">
    <citation type="journal article" date="2021" name="Proc. Natl. Acad. Sci. U.S.A.">
        <title>A Catalog of Tens of Thousands of Viruses from Human Metagenomes Reveals Hidden Associations with Chronic Diseases.</title>
        <authorList>
            <person name="Tisza M.J."/>
            <person name="Buck C.B."/>
        </authorList>
    </citation>
    <scope>NUCLEOTIDE SEQUENCE</scope>
    <source>
        <strain evidence="1">CtJ2i1</strain>
    </source>
</reference>
<name>A0A8S5V290_9CAUD</name>
<accession>A0A8S5V290</accession>
<proteinExistence type="predicted"/>
<organism evidence="1">
    <name type="scientific">Myoviridae sp. ctJ2i1</name>
    <dbReference type="NCBI Taxonomy" id="2825079"/>
    <lineage>
        <taxon>Viruses</taxon>
        <taxon>Duplodnaviria</taxon>
        <taxon>Heunggongvirae</taxon>
        <taxon>Uroviricota</taxon>
        <taxon>Caudoviricetes</taxon>
    </lineage>
</organism>
<evidence type="ECO:0000313" key="1">
    <source>
        <dbReference type="EMBL" id="DAG00731.1"/>
    </source>
</evidence>
<dbReference type="EMBL" id="BK016182">
    <property type="protein sequence ID" value="DAG00731.1"/>
    <property type="molecule type" value="Genomic_DNA"/>
</dbReference>
<protein>
    <submittedName>
        <fullName evidence="1">Uncharacterized protein</fullName>
    </submittedName>
</protein>